<reference evidence="2" key="1">
    <citation type="journal article" date="2012" name="PLoS ONE">
        <title>The success of Acinetobacter species; genetic, metabolic and virulence attributes.</title>
        <authorList>
            <person name="Peleg A.Y."/>
            <person name="de Breij A."/>
            <person name="Adams M.D."/>
            <person name="Cerqueira G.M."/>
            <person name="Mocali S."/>
            <person name="Galardini M."/>
            <person name="Nibbering P.H."/>
            <person name="Earl A.M."/>
            <person name="Ward D.V."/>
            <person name="Paterson D.L."/>
            <person name="Seifert H."/>
            <person name="Dijkshoorn L."/>
        </authorList>
    </citation>
    <scope>NUCLEOTIDE SEQUENCE [LARGE SCALE GENOMIC DNA]</scope>
    <source>
        <strain evidence="2">SH046</strain>
    </source>
</reference>
<evidence type="ECO:0000313" key="2">
    <source>
        <dbReference type="Proteomes" id="UP000012047"/>
    </source>
</evidence>
<protein>
    <submittedName>
        <fullName evidence="1">Uncharacterized protein</fullName>
    </submittedName>
</protein>
<organism evidence="1 2">
    <name type="scientific">Acinetobacter johnsonii SH046</name>
    <dbReference type="NCBI Taxonomy" id="575586"/>
    <lineage>
        <taxon>Bacteria</taxon>
        <taxon>Pseudomonadati</taxon>
        <taxon>Pseudomonadota</taxon>
        <taxon>Gammaproteobacteria</taxon>
        <taxon>Moraxellales</taxon>
        <taxon>Moraxellaceae</taxon>
        <taxon>Acinetobacter</taxon>
    </lineage>
</organism>
<proteinExistence type="predicted"/>
<dbReference type="HOGENOM" id="CLU_2646241_0_0_6"/>
<accession>D0S8T2</accession>
<dbReference type="EMBL" id="GG704964">
    <property type="protein sequence ID" value="EEY97804.1"/>
    <property type="molecule type" value="Genomic_DNA"/>
</dbReference>
<dbReference type="Proteomes" id="UP000012047">
    <property type="component" value="Unassembled WGS sequence"/>
</dbReference>
<dbReference type="AlphaFoldDB" id="D0S8T2"/>
<dbReference type="eggNOG" id="ENOG5031B9M">
    <property type="taxonomic scope" value="Bacteria"/>
</dbReference>
<gene>
    <name evidence="1" type="ORF">HMPREF0016_00887</name>
</gene>
<name>D0S8T2_ACIJO</name>
<evidence type="ECO:0000313" key="1">
    <source>
        <dbReference type="EMBL" id="EEY97804.1"/>
    </source>
</evidence>
<sequence>MGWKEFIRVKNATLSKGTVVLVNGMPFKLAGDVDTEQSLEVLIDALKANPLSEVKAITNAILDAQQELLKVNGSMV</sequence>